<proteinExistence type="predicted"/>
<comment type="caution">
    <text evidence="1">The sequence shown here is derived from an EMBL/GenBank/DDBJ whole genome shotgun (WGS) entry which is preliminary data.</text>
</comment>
<dbReference type="PANTHER" id="PTHR13369:SF3">
    <property type="entry name" value="METHYLTRANSFERASE DOMAIN-CONTAINING PROTEIN"/>
    <property type="match status" value="1"/>
</dbReference>
<reference evidence="1 2" key="1">
    <citation type="submission" date="2016-03" db="EMBL/GenBank/DDBJ databases">
        <title>Comparative genomics of human isolates of Fusobacterium necrophorum.</title>
        <authorList>
            <person name="Jensen A."/>
            <person name="Bank S."/>
            <person name="Andersen P.S."/>
            <person name="Kristensen L.H."/>
            <person name="Prag J."/>
        </authorList>
    </citation>
    <scope>NUCLEOTIDE SEQUENCE [LARGE SCALE GENOMIC DNA]</scope>
    <source>
        <strain evidence="1 2">LS_1264</strain>
    </source>
</reference>
<evidence type="ECO:0000313" key="1">
    <source>
        <dbReference type="EMBL" id="KYL05718.1"/>
    </source>
</evidence>
<dbReference type="GO" id="GO:0005737">
    <property type="term" value="C:cytoplasm"/>
    <property type="evidence" value="ECO:0007669"/>
    <property type="project" value="TreeGrafter"/>
</dbReference>
<gene>
    <name evidence="1" type="ORF">A2J07_03030</name>
</gene>
<dbReference type="RefSeq" id="WP_005957752.1">
    <property type="nucleotide sequence ID" value="NZ_CAXOUE010000014.1"/>
</dbReference>
<evidence type="ECO:0000313" key="2">
    <source>
        <dbReference type="Proteomes" id="UP000075816"/>
    </source>
</evidence>
<name>A0A162JGJ4_9FUSO</name>
<dbReference type="InterPro" id="IPR029063">
    <property type="entry name" value="SAM-dependent_MTases_sf"/>
</dbReference>
<accession>A0A162JGJ4</accession>
<dbReference type="GO" id="GO:0032259">
    <property type="term" value="P:methylation"/>
    <property type="evidence" value="ECO:0007669"/>
    <property type="project" value="UniProtKB-KW"/>
</dbReference>
<dbReference type="SUPFAM" id="SSF53335">
    <property type="entry name" value="S-adenosyl-L-methionine-dependent methyltransferases"/>
    <property type="match status" value="1"/>
</dbReference>
<dbReference type="InterPro" id="IPR025714">
    <property type="entry name" value="Methyltranfer_dom"/>
</dbReference>
<dbReference type="GO" id="GO:0008168">
    <property type="term" value="F:methyltransferase activity"/>
    <property type="evidence" value="ECO:0007669"/>
    <property type="project" value="UniProtKB-KW"/>
</dbReference>
<organism evidence="1 2">
    <name type="scientific">Fusobacterium necrophorum subsp. funduliforme</name>
    <dbReference type="NCBI Taxonomy" id="143387"/>
    <lineage>
        <taxon>Bacteria</taxon>
        <taxon>Fusobacteriati</taxon>
        <taxon>Fusobacteriota</taxon>
        <taxon>Fusobacteriia</taxon>
        <taxon>Fusobacteriales</taxon>
        <taxon>Fusobacteriaceae</taxon>
        <taxon>Fusobacterium</taxon>
    </lineage>
</organism>
<dbReference type="KEGG" id="fnf:BSQ88_06145"/>
<keyword evidence="1" id="KW-0808">Transferase</keyword>
<keyword evidence="1" id="KW-0489">Methyltransferase</keyword>
<dbReference type="AlphaFoldDB" id="A0A162JGJ4"/>
<dbReference type="Gene3D" id="3.40.50.150">
    <property type="entry name" value="Vaccinia Virus protein VP39"/>
    <property type="match status" value="1"/>
</dbReference>
<dbReference type="CDD" id="cd02440">
    <property type="entry name" value="AdoMet_MTases"/>
    <property type="match status" value="1"/>
</dbReference>
<dbReference type="GeneID" id="75075977"/>
<dbReference type="eggNOG" id="COG0500">
    <property type="taxonomic scope" value="Bacteria"/>
</dbReference>
<protein>
    <submittedName>
        <fullName evidence="1">Methyltransferase</fullName>
    </submittedName>
</protein>
<dbReference type="Proteomes" id="UP000075816">
    <property type="component" value="Unassembled WGS sequence"/>
</dbReference>
<sequence length="388" mass="45837">MTAKEAMELLESLIQTKKLIKIVLSDKEADAEWDKVLIRPVKIKEQDFMQFEKFKNNKSYHFNMEAACLYEEISISVKQFKQAYIHAEGKDYHLSRKGEKYFSKESENSCCHKETEHNKSKKYLLPEGKAIDFLVYLGVMSKEGRVYKHSYAKYRQINKYLEFIENTIKELQEKKWIEKEIRILDFGCGKSYLTFALYYYLREIKKINFRIIGLDLKEDVMKHCNRIAKELGYTNLEFLTGNIQDFEELKEVDLVFSLHACDNATDYSILKALEMNAKAILAVPCCQHEFFYKINKNKKSPLFETMNLLGKHGIILERFSSLATDAYRSAFLELKGYRTQVMEFIDMEHTPKNILIKAIYEGRVKNEEKKREEYQKFLDFLGIDPILQ</sequence>
<dbReference type="Pfam" id="PF13679">
    <property type="entry name" value="Methyltransf_32"/>
    <property type="match status" value="1"/>
</dbReference>
<dbReference type="PANTHER" id="PTHR13369">
    <property type="match status" value="1"/>
</dbReference>
<dbReference type="EMBL" id="LVEA01000001">
    <property type="protein sequence ID" value="KYL05718.1"/>
    <property type="molecule type" value="Genomic_DNA"/>
</dbReference>